<keyword evidence="1" id="KW-0812">Transmembrane</keyword>
<keyword evidence="1" id="KW-1133">Transmembrane helix</keyword>
<evidence type="ECO:0000313" key="3">
    <source>
        <dbReference type="Proteomes" id="UP000184111"/>
    </source>
</evidence>
<name>A0A1M7BX89_9ACTN</name>
<dbReference type="RefSeq" id="WP_073496367.1">
    <property type="nucleotide sequence ID" value="NZ_FRBI01000005.1"/>
</dbReference>
<organism evidence="2 3">
    <name type="scientific">Actinacidiphila paucisporea</name>
    <dbReference type="NCBI Taxonomy" id="310782"/>
    <lineage>
        <taxon>Bacteria</taxon>
        <taxon>Bacillati</taxon>
        <taxon>Actinomycetota</taxon>
        <taxon>Actinomycetes</taxon>
        <taxon>Kitasatosporales</taxon>
        <taxon>Streptomycetaceae</taxon>
        <taxon>Actinacidiphila</taxon>
    </lineage>
</organism>
<protein>
    <submittedName>
        <fullName evidence="2">Uncharacterized protein</fullName>
    </submittedName>
</protein>
<gene>
    <name evidence="2" type="ORF">SAMN05216499_10579</name>
</gene>
<sequence length="78" mass="8542">MGIGGCIILIAIGAIITFATDWHAKGVNMDLLGLIMMAVGVIGMAAYVSIFKRRRIPPTADGDVPPVVEERYYTDRRY</sequence>
<evidence type="ECO:0000256" key="1">
    <source>
        <dbReference type="SAM" id="Phobius"/>
    </source>
</evidence>
<dbReference type="Proteomes" id="UP000184111">
    <property type="component" value="Unassembled WGS sequence"/>
</dbReference>
<proteinExistence type="predicted"/>
<feature type="transmembrane region" description="Helical" evidence="1">
    <location>
        <begin position="29"/>
        <end position="50"/>
    </location>
</feature>
<evidence type="ECO:0000313" key="2">
    <source>
        <dbReference type="EMBL" id="SHL59645.1"/>
    </source>
</evidence>
<keyword evidence="1" id="KW-0472">Membrane</keyword>
<dbReference type="STRING" id="310782.SAMN05216499_10579"/>
<accession>A0A1M7BX89</accession>
<dbReference type="EMBL" id="FRBI01000005">
    <property type="protein sequence ID" value="SHL59645.1"/>
    <property type="molecule type" value="Genomic_DNA"/>
</dbReference>
<keyword evidence="3" id="KW-1185">Reference proteome</keyword>
<dbReference type="OrthoDB" id="4775046at2"/>
<dbReference type="AlphaFoldDB" id="A0A1M7BX89"/>
<reference evidence="2 3" key="1">
    <citation type="submission" date="2016-11" db="EMBL/GenBank/DDBJ databases">
        <authorList>
            <person name="Jaros S."/>
            <person name="Januszkiewicz K."/>
            <person name="Wedrychowicz H."/>
        </authorList>
    </citation>
    <scope>NUCLEOTIDE SEQUENCE [LARGE SCALE GENOMIC DNA]</scope>
    <source>
        <strain evidence="2 3">CGMCC 4.2025</strain>
    </source>
</reference>